<gene>
    <name evidence="3" type="ORF">QO002_002331</name>
</gene>
<name>A0ABU0BPN1_9HYPH</name>
<dbReference type="InterPro" id="IPR007730">
    <property type="entry name" value="SPOR-like_dom"/>
</dbReference>
<feature type="domain" description="SPOR" evidence="2">
    <location>
        <begin position="872"/>
        <end position="955"/>
    </location>
</feature>
<keyword evidence="4" id="KW-1185">Reference proteome</keyword>
<dbReference type="SUPFAM" id="SSF110997">
    <property type="entry name" value="Sporulation related repeat"/>
    <property type="match status" value="1"/>
</dbReference>
<dbReference type="Pfam" id="PF05036">
    <property type="entry name" value="SPOR"/>
    <property type="match status" value="1"/>
</dbReference>
<feature type="region of interest" description="Disordered" evidence="1">
    <location>
        <begin position="700"/>
        <end position="749"/>
    </location>
</feature>
<reference evidence="3 4" key="1">
    <citation type="submission" date="2023-07" db="EMBL/GenBank/DDBJ databases">
        <title>Genomic Encyclopedia of Type Strains, Phase IV (KMG-IV): sequencing the most valuable type-strain genomes for metagenomic binning, comparative biology and taxonomic classification.</title>
        <authorList>
            <person name="Goeker M."/>
        </authorList>
    </citation>
    <scope>NUCLEOTIDE SEQUENCE [LARGE SCALE GENOMIC DNA]</scope>
    <source>
        <strain evidence="3 4">DSM 1112</strain>
    </source>
</reference>
<dbReference type="PROSITE" id="PS51724">
    <property type="entry name" value="SPOR"/>
    <property type="match status" value="1"/>
</dbReference>
<evidence type="ECO:0000313" key="3">
    <source>
        <dbReference type="EMBL" id="MDQ0320193.1"/>
    </source>
</evidence>
<evidence type="ECO:0000259" key="2">
    <source>
        <dbReference type="PROSITE" id="PS51724"/>
    </source>
</evidence>
<dbReference type="EMBL" id="JAUSVF010000001">
    <property type="protein sequence ID" value="MDQ0320193.1"/>
    <property type="molecule type" value="Genomic_DNA"/>
</dbReference>
<sequence>MARNGTTEFDLFSDDDPLSELARIVGYDNRPAMQQLQELEKHRNTVRQDPVLDLEDELLREFETYDQPVAMPPVDPAVEEATWAEPATFAEPAASESHEASFEQSWNVEPDVIVEAEVPPLAEASEHTYAEPVYVEPVFEEPVRTEAVHAEPTFESIEIDLERELELSIGYDEEFLPSAAEPTESETHVASVEPEIEPQFDMPAEIFSDVAVEEPVLVAPLQEEFHAVVEQAPVAPVEADSQAASGAELVDALLADIERFPVPTKAPAVAIAPQTPLRKNNYPFTPMFSRATPVVSSTGAGQKAYAAPMVAAAPVVTAVAPSVASTEIAVEPILATETAFAPEEVAAEPIVVAAAHALVQPAEPDFDLDAFELDLSDIDLDLDPMEVQALERGELAAPVVAEAAPVEVPVSKAAPAAWDLNPADFVIPEPVVEMPSRTVVSEPVIEADFAVEDSQSDSELPFDPAMIAEAEESLAAIAELDVPQLPVVEQEKPVAYQPDYDLDIDAEMAQLFGTPARSARNVEHGHDERLFSGVAHPASAAPAATTARVEDDFDAFEKAMEEDFRQSLSPRQEMDPASDRLAVGYGYAAEDDYAEERQSSGVRRIALLAATVAGIAILGGAGVYAWMGGSAPGLSGGDPKVILADKTPVKIVPVEKGGKTVPNQDKAVYDRVAGAANDLPQQGALVSSTEEPVDVVQRTLTPENLPLEGRGDEPLPGVTEDEDGNRLMPDGDVAANTAPQEDSSPAVSPRKVRTMIVKPDGTLVAREDIAPAAAAEDVAQTEPAVTPVKTTTITPATKTERSALAEAADVQVEETAPVRPVATTTVTETETAAVPQARPVVEKQAVVEKPAVAEQTASTPVVETPAPVQTAAVAPGSYVIQIASLPSEAEAQKSYNTLSGKFGSVIGGRGVDIKKAEIAGKGTYYRVRIPAGSKQDANELCSRYKSAGGSCLVTR</sequence>
<comment type="caution">
    <text evidence="3">The sequence shown here is derived from an EMBL/GenBank/DDBJ whole genome shotgun (WGS) entry which is preliminary data.</text>
</comment>
<evidence type="ECO:0000313" key="4">
    <source>
        <dbReference type="Proteomes" id="UP001230207"/>
    </source>
</evidence>
<accession>A0ABU0BPN1</accession>
<dbReference type="InterPro" id="IPR036680">
    <property type="entry name" value="SPOR-like_sf"/>
</dbReference>
<protein>
    <recommendedName>
        <fullName evidence="2">SPOR domain-containing protein</fullName>
    </recommendedName>
</protein>
<organism evidence="3 4">
    <name type="scientific">Pararhizobium capsulatum DSM 1112</name>
    <dbReference type="NCBI Taxonomy" id="1121113"/>
    <lineage>
        <taxon>Bacteria</taxon>
        <taxon>Pseudomonadati</taxon>
        <taxon>Pseudomonadota</taxon>
        <taxon>Alphaproteobacteria</taxon>
        <taxon>Hyphomicrobiales</taxon>
        <taxon>Rhizobiaceae</taxon>
        <taxon>Rhizobium/Agrobacterium group</taxon>
        <taxon>Pararhizobium</taxon>
    </lineage>
</organism>
<proteinExistence type="predicted"/>
<dbReference type="Gene3D" id="3.30.70.1070">
    <property type="entry name" value="Sporulation related repeat"/>
    <property type="match status" value="1"/>
</dbReference>
<feature type="compositionally biased region" description="Polar residues" evidence="1">
    <location>
        <begin position="737"/>
        <end position="746"/>
    </location>
</feature>
<evidence type="ECO:0000256" key="1">
    <source>
        <dbReference type="SAM" id="MobiDB-lite"/>
    </source>
</evidence>
<dbReference type="Proteomes" id="UP001230207">
    <property type="component" value="Unassembled WGS sequence"/>
</dbReference>